<dbReference type="InterPro" id="IPR036890">
    <property type="entry name" value="HATPase_C_sf"/>
</dbReference>
<dbReference type="InterPro" id="IPR003594">
    <property type="entry name" value="HATPase_dom"/>
</dbReference>
<dbReference type="Gene3D" id="3.40.50.2300">
    <property type="match status" value="2"/>
</dbReference>
<evidence type="ECO:0000256" key="2">
    <source>
        <dbReference type="ARBA" id="ARBA00012438"/>
    </source>
</evidence>
<comment type="caution">
    <text evidence="6">The sequence shown here is derived from an EMBL/GenBank/DDBJ whole genome shotgun (WGS) entry which is preliminary data.</text>
</comment>
<dbReference type="Proteomes" id="UP000433101">
    <property type="component" value="Unassembled WGS sequence"/>
</dbReference>
<dbReference type="SMART" id="SM00387">
    <property type="entry name" value="HATPase_c"/>
    <property type="match status" value="1"/>
</dbReference>
<sequence length="625" mass="68024">MSMVNFVANRGLAVRIFLLAQLFLYPLSPALPQGDERSQVARVLIVSENESTLNAIAEIRTALQREFEGGAPTSVELYTEYLDTVRFPGSDLRDRLVEMMTSKYADAPLDVVITIGPGAFRFILENREAIAPDVAIVAGAITEASIDPASLQENVWGIISHFDVPKTLDLALRLQPDASRIVVLSGSSDFDRSWRESARRDLAQSYHGVEVKYLSGLTLDGFKEAAAALPPTAILLVLTVFEDADGRAFIPKDATTQIASASAAPAYGVYSSYIGTGIVGGFIETFDGIGVDLALMAKRIISGSLSGERLRTSPGRPTVDWRQLARWEIHEALLPTDTLVLHHDASIWDRYRLQILAILAILMLQSGTIAALIVLDRRKRRIEKELALERLELAHLSRTTQLGELSGSFAHELNQPLTSILANAEAGIRLIDREEPDIPEIRNILEDIASSDRRAAGVIKQLRQMMLKGEVTLEPMDLNEAVSATLALLRGELVERQTKVSFIRNSEVLPVKGNMAQLQQIVLNLTMNAADAMADLPASNRRIQIETYAREDGTRTLSVSDRGSGVSPELREAAFQPFVSGKTNGMGLGLAICRSIAGAHGGTLEFDEKAGEGTRIILTLPAIGG</sequence>
<evidence type="ECO:0000256" key="4">
    <source>
        <dbReference type="SAM" id="Phobius"/>
    </source>
</evidence>
<dbReference type="SMART" id="SM00388">
    <property type="entry name" value="HisKA"/>
    <property type="match status" value="1"/>
</dbReference>
<reference evidence="6 7" key="1">
    <citation type="submission" date="2019-12" db="EMBL/GenBank/DDBJ databases">
        <authorList>
            <person name="Li M."/>
        </authorList>
    </citation>
    <scope>NUCLEOTIDE SEQUENCE [LARGE SCALE GENOMIC DNA]</scope>
    <source>
        <strain evidence="6 7">GBMRC 2046</strain>
    </source>
</reference>
<dbReference type="InterPro" id="IPR004358">
    <property type="entry name" value="Sig_transdc_His_kin-like_C"/>
</dbReference>
<evidence type="ECO:0000313" key="7">
    <source>
        <dbReference type="Proteomes" id="UP000433101"/>
    </source>
</evidence>
<gene>
    <name evidence="6" type="ORF">GR183_04885</name>
</gene>
<dbReference type="PRINTS" id="PR00344">
    <property type="entry name" value="BCTRLSENSOR"/>
</dbReference>
<comment type="catalytic activity">
    <reaction evidence="1">
        <text>ATP + protein L-histidine = ADP + protein N-phospho-L-histidine.</text>
        <dbReference type="EC" id="2.7.13.3"/>
    </reaction>
</comment>
<keyword evidence="4" id="KW-0472">Membrane</keyword>
<dbReference type="Pfam" id="PF00512">
    <property type="entry name" value="HisKA"/>
    <property type="match status" value="1"/>
</dbReference>
<dbReference type="InterPro" id="IPR036097">
    <property type="entry name" value="HisK_dim/P_sf"/>
</dbReference>
<evidence type="ECO:0000256" key="3">
    <source>
        <dbReference type="ARBA" id="ARBA00022553"/>
    </source>
</evidence>
<keyword evidence="6" id="KW-0808">Transferase</keyword>
<dbReference type="CDD" id="cd00082">
    <property type="entry name" value="HisKA"/>
    <property type="match status" value="1"/>
</dbReference>
<dbReference type="Pfam" id="PF02518">
    <property type="entry name" value="HATPase_c"/>
    <property type="match status" value="1"/>
</dbReference>
<accession>A0A7X3S6W7</accession>
<keyword evidence="3" id="KW-0597">Phosphoprotein</keyword>
<evidence type="ECO:0000313" key="6">
    <source>
        <dbReference type="EMBL" id="MXN64229.1"/>
    </source>
</evidence>
<name>A0A7X3S6W7_9HYPH</name>
<dbReference type="InterPro" id="IPR003661">
    <property type="entry name" value="HisK_dim/P_dom"/>
</dbReference>
<dbReference type="SUPFAM" id="SSF55874">
    <property type="entry name" value="ATPase domain of HSP90 chaperone/DNA topoisomerase II/histidine kinase"/>
    <property type="match status" value="1"/>
</dbReference>
<evidence type="ECO:0000256" key="1">
    <source>
        <dbReference type="ARBA" id="ARBA00000085"/>
    </source>
</evidence>
<keyword evidence="4" id="KW-1133">Transmembrane helix</keyword>
<dbReference type="AlphaFoldDB" id="A0A7X3S6W7"/>
<evidence type="ECO:0000259" key="5">
    <source>
        <dbReference type="PROSITE" id="PS50109"/>
    </source>
</evidence>
<dbReference type="PROSITE" id="PS50109">
    <property type="entry name" value="HIS_KIN"/>
    <property type="match status" value="1"/>
</dbReference>
<proteinExistence type="predicted"/>
<dbReference type="Gene3D" id="1.10.287.130">
    <property type="match status" value="1"/>
</dbReference>
<feature type="domain" description="Histidine kinase" evidence="5">
    <location>
        <begin position="408"/>
        <end position="624"/>
    </location>
</feature>
<dbReference type="InterPro" id="IPR005467">
    <property type="entry name" value="His_kinase_dom"/>
</dbReference>
<dbReference type="SUPFAM" id="SSF47384">
    <property type="entry name" value="Homodimeric domain of signal transducing histidine kinase"/>
    <property type="match status" value="1"/>
</dbReference>
<keyword evidence="6" id="KW-0418">Kinase</keyword>
<dbReference type="PANTHER" id="PTHR43065:SF42">
    <property type="entry name" value="TWO-COMPONENT SENSOR PPRA"/>
    <property type="match status" value="1"/>
</dbReference>
<dbReference type="EMBL" id="WUMV01000002">
    <property type="protein sequence ID" value="MXN64229.1"/>
    <property type="molecule type" value="Genomic_DNA"/>
</dbReference>
<dbReference type="EC" id="2.7.13.3" evidence="2"/>
<keyword evidence="4" id="KW-0812">Transmembrane</keyword>
<feature type="transmembrane region" description="Helical" evidence="4">
    <location>
        <begin position="355"/>
        <end position="375"/>
    </location>
</feature>
<dbReference type="GO" id="GO:0000155">
    <property type="term" value="F:phosphorelay sensor kinase activity"/>
    <property type="evidence" value="ECO:0007669"/>
    <property type="project" value="InterPro"/>
</dbReference>
<dbReference type="Gene3D" id="3.30.565.10">
    <property type="entry name" value="Histidine kinase-like ATPase, C-terminal domain"/>
    <property type="match status" value="1"/>
</dbReference>
<keyword evidence="7" id="KW-1185">Reference proteome</keyword>
<organism evidence="6 7">
    <name type="scientific">Stappia sediminis</name>
    <dbReference type="NCBI Taxonomy" id="2692190"/>
    <lineage>
        <taxon>Bacteria</taxon>
        <taxon>Pseudomonadati</taxon>
        <taxon>Pseudomonadota</taxon>
        <taxon>Alphaproteobacteria</taxon>
        <taxon>Hyphomicrobiales</taxon>
        <taxon>Stappiaceae</taxon>
        <taxon>Stappia</taxon>
    </lineage>
</organism>
<protein>
    <recommendedName>
        <fullName evidence="2">histidine kinase</fullName>
        <ecNumber evidence="2">2.7.13.3</ecNumber>
    </recommendedName>
</protein>
<dbReference type="PANTHER" id="PTHR43065">
    <property type="entry name" value="SENSOR HISTIDINE KINASE"/>
    <property type="match status" value="1"/>
</dbReference>